<dbReference type="AlphaFoldDB" id="A0A9P4S3H6"/>
<dbReference type="PANTHER" id="PTHR38436">
    <property type="entry name" value="POLYKETIDE CYCLASE SNOAL-LIKE DOMAIN"/>
    <property type="match status" value="1"/>
</dbReference>
<sequence>MLPEYPPTKMMTEQTEEELRNIQVVKEYMRLAYSPIHNKGRETVTHLCHEDAYFIAPTTFPDSKSPQDYADSHAKVMASLKDLRIVSYDVVFAKGGHVALRYSAEGSHCGDPHNGIPSTGKKASWHASGIFEVEDGKIKGWIKEWDKLHMWKQLGWMKGNEYL</sequence>
<evidence type="ECO:0000313" key="2">
    <source>
        <dbReference type="Proteomes" id="UP000799429"/>
    </source>
</evidence>
<organism evidence="1 2">
    <name type="scientific">Patellaria atrata CBS 101060</name>
    <dbReference type="NCBI Taxonomy" id="1346257"/>
    <lineage>
        <taxon>Eukaryota</taxon>
        <taxon>Fungi</taxon>
        <taxon>Dikarya</taxon>
        <taxon>Ascomycota</taxon>
        <taxon>Pezizomycotina</taxon>
        <taxon>Dothideomycetes</taxon>
        <taxon>Dothideomycetes incertae sedis</taxon>
        <taxon>Patellariales</taxon>
        <taxon>Patellariaceae</taxon>
        <taxon>Patellaria</taxon>
    </lineage>
</organism>
<dbReference type="Proteomes" id="UP000799429">
    <property type="component" value="Unassembled WGS sequence"/>
</dbReference>
<dbReference type="PANTHER" id="PTHR38436:SF1">
    <property type="entry name" value="ESTER CYCLASE"/>
    <property type="match status" value="1"/>
</dbReference>
<dbReference type="Gene3D" id="3.10.450.50">
    <property type="match status" value="1"/>
</dbReference>
<proteinExistence type="predicted"/>
<accession>A0A9P4S3H6</accession>
<dbReference type="GO" id="GO:0030638">
    <property type="term" value="P:polyketide metabolic process"/>
    <property type="evidence" value="ECO:0007669"/>
    <property type="project" value="InterPro"/>
</dbReference>
<name>A0A9P4S3H6_9PEZI</name>
<dbReference type="EMBL" id="MU006109">
    <property type="protein sequence ID" value="KAF2835384.1"/>
    <property type="molecule type" value="Genomic_DNA"/>
</dbReference>
<dbReference type="Pfam" id="PF07366">
    <property type="entry name" value="SnoaL"/>
    <property type="match status" value="1"/>
</dbReference>
<dbReference type="InterPro" id="IPR032710">
    <property type="entry name" value="NTF2-like_dom_sf"/>
</dbReference>
<gene>
    <name evidence="1" type="ORF">M501DRAFT_962357</name>
</gene>
<keyword evidence="2" id="KW-1185">Reference proteome</keyword>
<dbReference type="SUPFAM" id="SSF54427">
    <property type="entry name" value="NTF2-like"/>
    <property type="match status" value="1"/>
</dbReference>
<dbReference type="OrthoDB" id="21471at2759"/>
<dbReference type="InterPro" id="IPR009959">
    <property type="entry name" value="Cyclase_SnoaL-like"/>
</dbReference>
<reference evidence="1" key="1">
    <citation type="journal article" date="2020" name="Stud. Mycol.">
        <title>101 Dothideomycetes genomes: a test case for predicting lifestyles and emergence of pathogens.</title>
        <authorList>
            <person name="Haridas S."/>
            <person name="Albert R."/>
            <person name="Binder M."/>
            <person name="Bloem J."/>
            <person name="Labutti K."/>
            <person name="Salamov A."/>
            <person name="Andreopoulos B."/>
            <person name="Baker S."/>
            <person name="Barry K."/>
            <person name="Bills G."/>
            <person name="Bluhm B."/>
            <person name="Cannon C."/>
            <person name="Castanera R."/>
            <person name="Culley D."/>
            <person name="Daum C."/>
            <person name="Ezra D."/>
            <person name="Gonzalez J."/>
            <person name="Henrissat B."/>
            <person name="Kuo A."/>
            <person name="Liang C."/>
            <person name="Lipzen A."/>
            <person name="Lutzoni F."/>
            <person name="Magnuson J."/>
            <person name="Mondo S."/>
            <person name="Nolan M."/>
            <person name="Ohm R."/>
            <person name="Pangilinan J."/>
            <person name="Park H.-J."/>
            <person name="Ramirez L."/>
            <person name="Alfaro M."/>
            <person name="Sun H."/>
            <person name="Tritt A."/>
            <person name="Yoshinaga Y."/>
            <person name="Zwiers L.-H."/>
            <person name="Turgeon B."/>
            <person name="Goodwin S."/>
            <person name="Spatafora J."/>
            <person name="Crous P."/>
            <person name="Grigoriev I."/>
        </authorList>
    </citation>
    <scope>NUCLEOTIDE SEQUENCE</scope>
    <source>
        <strain evidence="1">CBS 101060</strain>
    </source>
</reference>
<protein>
    <submittedName>
        <fullName evidence="1">NTF2-like protein</fullName>
    </submittedName>
</protein>
<comment type="caution">
    <text evidence="1">The sequence shown here is derived from an EMBL/GenBank/DDBJ whole genome shotgun (WGS) entry which is preliminary data.</text>
</comment>
<evidence type="ECO:0000313" key="1">
    <source>
        <dbReference type="EMBL" id="KAF2835384.1"/>
    </source>
</evidence>